<keyword evidence="7" id="KW-1185">Reference proteome</keyword>
<dbReference type="SMART" id="SM00232">
    <property type="entry name" value="JAB_MPN"/>
    <property type="match status" value="1"/>
</dbReference>
<dbReference type="InterPro" id="IPR024969">
    <property type="entry name" value="EIF3F/CSN6-like_C"/>
</dbReference>
<name>A0A8H7PKA2_MORIS</name>
<dbReference type="PROSITE" id="PS50249">
    <property type="entry name" value="MPN"/>
    <property type="match status" value="1"/>
</dbReference>
<dbReference type="AlphaFoldDB" id="A0A8H7PKA2"/>
<comment type="similarity">
    <text evidence="2">Belongs to the peptidase M67A family.</text>
</comment>
<evidence type="ECO:0000256" key="2">
    <source>
        <dbReference type="ARBA" id="ARBA00008568"/>
    </source>
</evidence>
<comment type="function">
    <text evidence="1">Acts as a regulatory subunit of the 26S proteasome which is involved in the ATP-dependent degradation of ubiquitinated proteins.</text>
</comment>
<dbReference type="OrthoDB" id="10256771at2759"/>
<evidence type="ECO:0000256" key="1">
    <source>
        <dbReference type="ARBA" id="ARBA00002187"/>
    </source>
</evidence>
<feature type="domain" description="MPN" evidence="5">
    <location>
        <begin position="15"/>
        <end position="149"/>
    </location>
</feature>
<dbReference type="Gene3D" id="3.40.140.10">
    <property type="entry name" value="Cytidine Deaminase, domain 2"/>
    <property type="match status" value="1"/>
</dbReference>
<dbReference type="FunFam" id="3.40.140.10:FF:000004">
    <property type="entry name" value="26S proteasome regulatory subunit rpn-8"/>
    <property type="match status" value="1"/>
</dbReference>
<evidence type="ECO:0000256" key="4">
    <source>
        <dbReference type="SAM" id="MobiDB-lite"/>
    </source>
</evidence>
<accession>A0A8H7PKA2</accession>
<dbReference type="InterPro" id="IPR037518">
    <property type="entry name" value="MPN"/>
</dbReference>
<dbReference type="EMBL" id="JAEPQZ010000011">
    <property type="protein sequence ID" value="KAG2175592.1"/>
    <property type="molecule type" value="Genomic_DNA"/>
</dbReference>
<dbReference type="InterPro" id="IPR000555">
    <property type="entry name" value="JAMM/MPN+_dom"/>
</dbReference>
<dbReference type="Proteomes" id="UP000654370">
    <property type="component" value="Unassembled WGS sequence"/>
</dbReference>
<evidence type="ECO:0000313" key="7">
    <source>
        <dbReference type="Proteomes" id="UP000654370"/>
    </source>
</evidence>
<dbReference type="CDD" id="cd08062">
    <property type="entry name" value="MPN_RPN7_8"/>
    <property type="match status" value="1"/>
</dbReference>
<evidence type="ECO:0000259" key="5">
    <source>
        <dbReference type="PROSITE" id="PS50249"/>
    </source>
</evidence>
<dbReference type="GO" id="GO:0008541">
    <property type="term" value="C:proteasome regulatory particle, lid subcomplex"/>
    <property type="evidence" value="ECO:0007669"/>
    <property type="project" value="UniProtKB-ARBA"/>
</dbReference>
<proteinExistence type="inferred from homology"/>
<dbReference type="Pfam" id="PF01398">
    <property type="entry name" value="JAB"/>
    <property type="match status" value="1"/>
</dbReference>
<dbReference type="PANTHER" id="PTHR10540">
    <property type="entry name" value="EUKARYOTIC TRANSLATION INITIATION FACTOR 3 SUBUNIT F-RELATED"/>
    <property type="match status" value="1"/>
</dbReference>
<evidence type="ECO:0000256" key="3">
    <source>
        <dbReference type="ARBA" id="ARBA00022942"/>
    </source>
</evidence>
<sequence>MPATTSTSISPTTTVTVHPLVLLSVTDHYNRVAKNTKKRVVGVLLGQSKGKSVNVANSFAVPFEEDEKDPSVWYLDHNYVEAMNDMFKKVNAKEKMIGWYHSGPKLRASDLEINELFKRYTPNPVLVIVDVKPKDISIPTDAYFAIEEIKDDGTATQKTFMHVPSEIEAEEAEEIGVEHLLRDIKDNAVGTLSTRVTDQLNSVRGLQTRLEDIRDYLQKVVAGQLPVNHQIIYNLQDIFNLLPNLQTQEMVKSFSVKTNDQLLVIYLSSLIRAVIALHNLINNKIENLKGEGITNGEEQKESETKDGEEKTDEKKDDEKAKEEKK</sequence>
<reference evidence="6" key="1">
    <citation type="submission" date="2020-12" db="EMBL/GenBank/DDBJ databases">
        <title>Metabolic potential, ecology and presence of endohyphal bacteria is reflected in genomic diversity of Mucoromycotina.</title>
        <authorList>
            <person name="Muszewska A."/>
            <person name="Okrasinska A."/>
            <person name="Steczkiewicz K."/>
            <person name="Drgas O."/>
            <person name="Orlowska M."/>
            <person name="Perlinska-Lenart U."/>
            <person name="Aleksandrzak-Piekarczyk T."/>
            <person name="Szatraj K."/>
            <person name="Zielenkiewicz U."/>
            <person name="Pilsyk S."/>
            <person name="Malc E."/>
            <person name="Mieczkowski P."/>
            <person name="Kruszewska J.S."/>
            <person name="Biernat P."/>
            <person name="Pawlowska J."/>
        </authorList>
    </citation>
    <scope>NUCLEOTIDE SEQUENCE</scope>
    <source>
        <strain evidence="6">WA0000067209</strain>
    </source>
</reference>
<dbReference type="GO" id="GO:0008237">
    <property type="term" value="F:metallopeptidase activity"/>
    <property type="evidence" value="ECO:0007669"/>
    <property type="project" value="InterPro"/>
</dbReference>
<organism evidence="6 7">
    <name type="scientific">Mortierella isabellina</name>
    <name type="common">Filamentous fungus</name>
    <name type="synonym">Umbelopsis isabellina</name>
    <dbReference type="NCBI Taxonomy" id="91625"/>
    <lineage>
        <taxon>Eukaryota</taxon>
        <taxon>Fungi</taxon>
        <taxon>Fungi incertae sedis</taxon>
        <taxon>Mucoromycota</taxon>
        <taxon>Mucoromycotina</taxon>
        <taxon>Umbelopsidomycetes</taxon>
        <taxon>Umbelopsidales</taxon>
        <taxon>Umbelopsidaceae</taxon>
        <taxon>Umbelopsis</taxon>
    </lineage>
</organism>
<protein>
    <recommendedName>
        <fullName evidence="5">MPN domain-containing protein</fullName>
    </recommendedName>
</protein>
<dbReference type="InterPro" id="IPR033858">
    <property type="entry name" value="MPN_RPN7_8"/>
</dbReference>
<feature type="compositionally biased region" description="Basic and acidic residues" evidence="4">
    <location>
        <begin position="297"/>
        <end position="325"/>
    </location>
</feature>
<feature type="region of interest" description="Disordered" evidence="4">
    <location>
        <begin position="289"/>
        <end position="325"/>
    </location>
</feature>
<dbReference type="Pfam" id="PF13012">
    <property type="entry name" value="MitMem_reg"/>
    <property type="match status" value="1"/>
</dbReference>
<evidence type="ECO:0000313" key="6">
    <source>
        <dbReference type="EMBL" id="KAG2175592.1"/>
    </source>
</evidence>
<dbReference type="GO" id="GO:0043161">
    <property type="term" value="P:proteasome-mediated ubiquitin-dependent protein catabolic process"/>
    <property type="evidence" value="ECO:0007669"/>
    <property type="project" value="TreeGrafter"/>
</dbReference>
<dbReference type="PANTHER" id="PTHR10540:SF7">
    <property type="entry name" value="26S PROTEASOME NON-ATPASE REGULATORY SUBUNIT 7"/>
    <property type="match status" value="1"/>
</dbReference>
<keyword evidence="3" id="KW-0647">Proteasome</keyword>
<comment type="caution">
    <text evidence="6">The sequence shown here is derived from an EMBL/GenBank/DDBJ whole genome shotgun (WGS) entry which is preliminary data.</text>
</comment>
<gene>
    <name evidence="6" type="ORF">INT43_001239</name>
</gene>